<dbReference type="SMART" id="SM00208">
    <property type="entry name" value="TNFR"/>
    <property type="match status" value="1"/>
</dbReference>
<dbReference type="InterPro" id="IPR042355">
    <property type="entry name" value="IGFLR1"/>
</dbReference>
<dbReference type="SUPFAM" id="SSF47986">
    <property type="entry name" value="DEATH domain"/>
    <property type="match status" value="1"/>
</dbReference>
<feature type="transmembrane region" description="Helical" evidence="2">
    <location>
        <begin position="161"/>
        <end position="186"/>
    </location>
</feature>
<keyword evidence="2" id="KW-1133">Transmembrane helix</keyword>
<feature type="disulfide bond" evidence="1">
    <location>
        <begin position="99"/>
        <end position="117"/>
    </location>
</feature>
<comment type="caution">
    <text evidence="1">Lacks conserved residue(s) required for the propagation of feature annotation.</text>
</comment>
<name>A0AAQ4PVD3_GASAC</name>
<organism evidence="4 5">
    <name type="scientific">Gasterosteus aculeatus aculeatus</name>
    <name type="common">three-spined stickleback</name>
    <dbReference type="NCBI Taxonomy" id="481459"/>
    <lineage>
        <taxon>Eukaryota</taxon>
        <taxon>Metazoa</taxon>
        <taxon>Chordata</taxon>
        <taxon>Craniata</taxon>
        <taxon>Vertebrata</taxon>
        <taxon>Euteleostomi</taxon>
        <taxon>Actinopterygii</taxon>
        <taxon>Neopterygii</taxon>
        <taxon>Teleostei</taxon>
        <taxon>Neoteleostei</taxon>
        <taxon>Acanthomorphata</taxon>
        <taxon>Eupercaria</taxon>
        <taxon>Perciformes</taxon>
        <taxon>Cottioidei</taxon>
        <taxon>Gasterosteales</taxon>
        <taxon>Gasterosteidae</taxon>
        <taxon>Gasterosteus</taxon>
    </lineage>
</organism>
<evidence type="ECO:0000256" key="1">
    <source>
        <dbReference type="PROSITE-ProRule" id="PRU00206"/>
    </source>
</evidence>
<dbReference type="InterPro" id="IPR001368">
    <property type="entry name" value="TNFR/NGFR_Cys_rich_reg"/>
</dbReference>
<evidence type="ECO:0000256" key="2">
    <source>
        <dbReference type="SAM" id="Phobius"/>
    </source>
</evidence>
<keyword evidence="5" id="KW-1185">Reference proteome</keyword>
<keyword evidence="2" id="KW-0812">Transmembrane</keyword>
<dbReference type="Pfam" id="PF00020">
    <property type="entry name" value="TNFR_c6"/>
    <property type="match status" value="1"/>
</dbReference>
<evidence type="ECO:0000313" key="4">
    <source>
        <dbReference type="Ensembl" id="ENSGACP00000042183.1"/>
    </source>
</evidence>
<evidence type="ECO:0000313" key="5">
    <source>
        <dbReference type="Proteomes" id="UP000007635"/>
    </source>
</evidence>
<dbReference type="Ensembl" id="ENSGACT00000055714.1">
    <property type="protein sequence ID" value="ENSGACP00000042183.1"/>
    <property type="gene ID" value="ENSGACG00000007659.2"/>
</dbReference>
<keyword evidence="1" id="KW-1015">Disulfide bond</keyword>
<dbReference type="PANTHER" id="PTHR14657:SF2">
    <property type="entry name" value="IGF-LIKE FAMILY RECEPTOR 1"/>
    <property type="match status" value="1"/>
</dbReference>
<feature type="transmembrane region" description="Helical" evidence="2">
    <location>
        <begin position="31"/>
        <end position="52"/>
    </location>
</feature>
<protein>
    <submittedName>
        <fullName evidence="4">IGF-like family receptor 1</fullName>
    </submittedName>
</protein>
<dbReference type="PANTHER" id="PTHR14657">
    <property type="entry name" value="IGF-LIKE FAMILY RECEPTOR 1"/>
    <property type="match status" value="1"/>
</dbReference>
<dbReference type="PROSITE" id="PS00652">
    <property type="entry name" value="TNFR_NGFR_1"/>
    <property type="match status" value="1"/>
</dbReference>
<sequence length="332" mass="36477">MGHSEKCRDLDTFWDQSTSTCKECPRAAGEWFAIAVYPVLFDSIVLCFILLMCTNTGREITPNCGFDDLGGRHEVPWRECKKGTFNDGSSAHCKPCAQCPPGFIYAHQCTTTSDTKCEASGRGTGHPVTSGSFQIRTERGFTLKPHPATTPPPLYTEAAGAGIITALAFAIVITITLGVICACLIWRRKRGRRHAVLGFHRRSSHINSGFSPLSALDNDLRHILSPDILSSPLQTVLDNLDVLEELVILLDPENQGVKNTKHLASHCSFPATWITYIYSMKDSKSPLKAVLEGVNSKHPDWTVGHLAERLKLMERNDAIAVLSKLGECVMQA</sequence>
<feature type="repeat" description="TNFR-Cys" evidence="1">
    <location>
        <begin position="79"/>
        <end position="117"/>
    </location>
</feature>
<accession>A0AAQ4PVD3</accession>
<dbReference type="GO" id="GO:0005886">
    <property type="term" value="C:plasma membrane"/>
    <property type="evidence" value="ECO:0007669"/>
    <property type="project" value="TreeGrafter"/>
</dbReference>
<proteinExistence type="predicted"/>
<keyword evidence="2" id="KW-0472">Membrane</keyword>
<dbReference type="AlphaFoldDB" id="A0AAQ4PVD3"/>
<evidence type="ECO:0000259" key="3">
    <source>
        <dbReference type="PROSITE" id="PS50050"/>
    </source>
</evidence>
<reference evidence="4" key="2">
    <citation type="submission" date="2025-08" db="UniProtKB">
        <authorList>
            <consortium name="Ensembl"/>
        </authorList>
    </citation>
    <scope>IDENTIFICATION</scope>
</reference>
<dbReference type="Gene3D" id="1.10.533.10">
    <property type="entry name" value="Death Domain, Fas"/>
    <property type="match status" value="1"/>
</dbReference>
<reference evidence="4 5" key="1">
    <citation type="journal article" date="2021" name="G3 (Bethesda)">
        <title>Improved contiguity of the threespine stickleback genome using long-read sequencing.</title>
        <authorList>
            <person name="Nath S."/>
            <person name="Shaw D.E."/>
            <person name="White M.A."/>
        </authorList>
    </citation>
    <scope>NUCLEOTIDE SEQUENCE [LARGE SCALE GENOMIC DNA]</scope>
    <source>
        <strain evidence="4 5">Lake Benthic</strain>
    </source>
</reference>
<feature type="disulfide bond" evidence="1">
    <location>
        <begin position="96"/>
        <end position="109"/>
    </location>
</feature>
<dbReference type="GeneTree" id="ENSGT00390000005702"/>
<dbReference type="Proteomes" id="UP000007635">
    <property type="component" value="Chromosome XX"/>
</dbReference>
<dbReference type="Gene3D" id="2.10.50.10">
    <property type="entry name" value="Tumor Necrosis Factor Receptor, subunit A, domain 2"/>
    <property type="match status" value="1"/>
</dbReference>
<feature type="domain" description="TNFR-Cys" evidence="3">
    <location>
        <begin position="79"/>
        <end position="117"/>
    </location>
</feature>
<dbReference type="PROSITE" id="PS50050">
    <property type="entry name" value="TNFR_NGFR_2"/>
    <property type="match status" value="1"/>
</dbReference>
<dbReference type="InterPro" id="IPR011029">
    <property type="entry name" value="DEATH-like_dom_sf"/>
</dbReference>
<reference evidence="4" key="3">
    <citation type="submission" date="2025-09" db="UniProtKB">
        <authorList>
            <consortium name="Ensembl"/>
        </authorList>
    </citation>
    <scope>IDENTIFICATION</scope>
</reference>